<accession>A0A3A9ZB92</accession>
<reference evidence="2 3" key="1">
    <citation type="journal article" date="2014" name="Int. J. Syst. Evol. Microbiol.">
        <title>Streptomyces hoynatensis sp. nov., isolated from deep marine sediment.</title>
        <authorList>
            <person name="Veyisoglu A."/>
            <person name="Sahin N."/>
        </authorList>
    </citation>
    <scope>NUCLEOTIDE SEQUENCE [LARGE SCALE GENOMIC DNA]</scope>
    <source>
        <strain evidence="2 3">KCTC 29097</strain>
    </source>
</reference>
<evidence type="ECO:0000313" key="2">
    <source>
        <dbReference type="EMBL" id="RKN44666.1"/>
    </source>
</evidence>
<comment type="caution">
    <text evidence="2">The sequence shown here is derived from an EMBL/GenBank/DDBJ whole genome shotgun (WGS) entry which is preliminary data.</text>
</comment>
<dbReference type="AlphaFoldDB" id="A0A3A9ZB92"/>
<evidence type="ECO:0000313" key="3">
    <source>
        <dbReference type="Proteomes" id="UP000272474"/>
    </source>
</evidence>
<keyword evidence="3" id="KW-1185">Reference proteome</keyword>
<proteinExistence type="predicted"/>
<dbReference type="NCBIfam" id="NF033521">
    <property type="entry name" value="lasso_leader_L3"/>
    <property type="match status" value="1"/>
</dbReference>
<dbReference type="Proteomes" id="UP000272474">
    <property type="component" value="Unassembled WGS sequence"/>
</dbReference>
<protein>
    <submittedName>
        <fullName evidence="2">Lasso RiPP family leader peptide-containing protein</fullName>
    </submittedName>
</protein>
<feature type="region of interest" description="Disordered" evidence="1">
    <location>
        <begin position="1"/>
        <end position="141"/>
    </location>
</feature>
<organism evidence="2 3">
    <name type="scientific">Streptomyces hoynatensis</name>
    <dbReference type="NCBI Taxonomy" id="1141874"/>
    <lineage>
        <taxon>Bacteria</taxon>
        <taxon>Bacillati</taxon>
        <taxon>Actinomycetota</taxon>
        <taxon>Actinomycetes</taxon>
        <taxon>Kitasatosporales</taxon>
        <taxon>Streptomycetaceae</taxon>
        <taxon>Streptomyces</taxon>
    </lineage>
</organism>
<dbReference type="EMBL" id="RBAL01000003">
    <property type="protein sequence ID" value="RKN44666.1"/>
    <property type="molecule type" value="Genomic_DNA"/>
</dbReference>
<name>A0A3A9ZB92_9ACTN</name>
<sequence>MPVSRTSPKGRRAAAPGPFGFPAAGDAVPPRGPSGQLGPGRGELPHKSPVTTRWGDGTHRRARSGKWLTSQGPRTGPRGLSRPGGWPAVEPVGKRETPPGAPEVYEPPVLAGIGSFADETQGQWIGMEPDGSWGHHYTPPS</sequence>
<feature type="compositionally biased region" description="Low complexity" evidence="1">
    <location>
        <begin position="13"/>
        <end position="29"/>
    </location>
</feature>
<evidence type="ECO:0000256" key="1">
    <source>
        <dbReference type="SAM" id="MobiDB-lite"/>
    </source>
</evidence>
<gene>
    <name evidence="2" type="ORF">D7294_05855</name>
</gene>